<name>A0A0G3WL91_9BACT</name>
<protein>
    <recommendedName>
        <fullName evidence="3">OmpA-like domain-containing protein</fullName>
    </recommendedName>
</protein>
<dbReference type="AlphaFoldDB" id="A0A0G3WL91"/>
<sequence>MTVEIQNNAFSTSAKTKEGVIIIPQILSSETVKSWTFVIKDSKDEIIKSLNGTKSLPQRFVWKGFDDNNISVAEGQYFVRLSVEIERGFLVFESSNVFIDVTPPLISLRTADDIYFIEESGKLNKKINIHLNYSDDHGINPQASGVVIVNAYKVPVKRIYFSSSSIIPDFISWDGKDDIYGTVVPPGNYRIAFLVSDKSGNKEQVKSVITVLGTPRETDDKEKEFAIARDNRGLLMKISAGDLFNIQDAGFVFGAEKILNEAVETIKMFPEKTSVVNVYSSSAAVSAARAEAVVNFLVDRGAQREKIIYNGYENFMVPSGDAAKDGNAVEIIVLKGKESSSAAEDAFFKVDTPVYDEIF</sequence>
<dbReference type="Gene3D" id="2.60.40.4070">
    <property type="match status" value="2"/>
</dbReference>
<gene>
    <name evidence="1" type="ORF">Epro_1281</name>
</gene>
<evidence type="ECO:0000313" key="1">
    <source>
        <dbReference type="EMBL" id="AKL98660.1"/>
    </source>
</evidence>
<dbReference type="EMBL" id="CP009498">
    <property type="protein sequence ID" value="AKL98660.1"/>
    <property type="molecule type" value="Genomic_DNA"/>
</dbReference>
<reference evidence="1 2" key="1">
    <citation type="submission" date="2014-09" db="EMBL/GenBank/DDBJ databases">
        <title>Complete genome sequence of Endomicrobium proavitum.</title>
        <authorList>
            <person name="Zheng H."/>
        </authorList>
    </citation>
    <scope>NUCLEOTIDE SEQUENCE [LARGE SCALE GENOMIC DNA]</scope>
    <source>
        <strain evidence="1 2">Rsa215</strain>
    </source>
</reference>
<proteinExistence type="predicted"/>
<evidence type="ECO:0000313" key="2">
    <source>
        <dbReference type="Proteomes" id="UP000035337"/>
    </source>
</evidence>
<keyword evidence="2" id="KW-1185">Reference proteome</keyword>
<dbReference type="Proteomes" id="UP000035337">
    <property type="component" value="Chromosome"/>
</dbReference>
<dbReference type="InterPro" id="IPR036737">
    <property type="entry name" value="OmpA-like_sf"/>
</dbReference>
<accession>A0A0G3WL91</accession>
<dbReference type="SUPFAM" id="SSF103088">
    <property type="entry name" value="OmpA-like"/>
    <property type="match status" value="1"/>
</dbReference>
<dbReference type="KEGG" id="epo:Epro_1281"/>
<evidence type="ECO:0008006" key="3">
    <source>
        <dbReference type="Google" id="ProtNLM"/>
    </source>
</evidence>
<organism evidence="1 2">
    <name type="scientific">Endomicrobium proavitum</name>
    <dbReference type="NCBI Taxonomy" id="1408281"/>
    <lineage>
        <taxon>Bacteria</taxon>
        <taxon>Pseudomonadati</taxon>
        <taxon>Elusimicrobiota</taxon>
        <taxon>Endomicrobiia</taxon>
        <taxon>Endomicrobiales</taxon>
        <taxon>Endomicrobiaceae</taxon>
        <taxon>Endomicrobium</taxon>
    </lineage>
</organism>
<dbReference type="Gene3D" id="3.30.1330.60">
    <property type="entry name" value="OmpA-like domain"/>
    <property type="match status" value="1"/>
</dbReference>